<gene>
    <name evidence="1" type="ORF">UT53_C0003G0024</name>
</gene>
<dbReference type="PIRSF" id="PIRSF019169">
    <property type="entry name" value="PilM"/>
    <property type="match status" value="1"/>
</dbReference>
<dbReference type="InterPro" id="IPR043129">
    <property type="entry name" value="ATPase_NBD"/>
</dbReference>
<protein>
    <submittedName>
        <fullName evidence="1">Type IV pilus assembly protein PilM</fullName>
    </submittedName>
</protein>
<sequence length="353" mass="38713">MFGLFKPNGKLGIDIGTASIKIIELEDKNGHFGLANYGLFELKGSTNAAGVAGQNILKLPDDEIVWGIKEVIKKANIKSANVIASIPSFSTFSTVIRMPYLSEQDLARAIPFEAKKYIPIPLDEVNMDWSIIEAAQNKNNPGKPMVDVFLAAVPKVETLRYQKIMQGAGLTLKAIELENSALIRGLIGNDLSPIVVVNIGGRSTSILIVSKGYERIGHNYEIGGFEITKSIARSLNISPEKAEELKKKMGLNQNDDNIIQQAMTSLVDMMVFETNKTIANYEEFSGQKVTKVMLVGGMVNMPNFLNYFKQKLNREVFAGNPMARVVIPQDLNKIVGEISSTFAVATGLAMREI</sequence>
<name>A0A0G0P6T3_9BACT</name>
<evidence type="ECO:0000313" key="2">
    <source>
        <dbReference type="Proteomes" id="UP000034764"/>
    </source>
</evidence>
<reference evidence="1 2" key="1">
    <citation type="journal article" date="2015" name="Nature">
        <title>rRNA introns, odd ribosomes, and small enigmatic genomes across a large radiation of phyla.</title>
        <authorList>
            <person name="Brown C.T."/>
            <person name="Hug L.A."/>
            <person name="Thomas B.C."/>
            <person name="Sharon I."/>
            <person name="Castelle C.J."/>
            <person name="Singh A."/>
            <person name="Wilkins M.J."/>
            <person name="Williams K.H."/>
            <person name="Banfield J.F."/>
        </authorList>
    </citation>
    <scope>NUCLEOTIDE SEQUENCE [LARGE SCALE GENOMIC DNA]</scope>
</reference>
<dbReference type="CDD" id="cd24049">
    <property type="entry name" value="ASKHA_NBD_PilM"/>
    <property type="match status" value="1"/>
</dbReference>
<dbReference type="EMBL" id="LBXD01000003">
    <property type="protein sequence ID" value="KKR23959.1"/>
    <property type="molecule type" value="Genomic_DNA"/>
</dbReference>
<dbReference type="InterPro" id="IPR005883">
    <property type="entry name" value="PilM"/>
</dbReference>
<dbReference type="Pfam" id="PF11104">
    <property type="entry name" value="PilM_2"/>
    <property type="match status" value="1"/>
</dbReference>
<comment type="caution">
    <text evidence="1">The sequence shown here is derived from an EMBL/GenBank/DDBJ whole genome shotgun (WGS) entry which is preliminary data.</text>
</comment>
<dbReference type="PANTHER" id="PTHR32432:SF3">
    <property type="entry name" value="ETHANOLAMINE UTILIZATION PROTEIN EUTJ"/>
    <property type="match status" value="1"/>
</dbReference>
<dbReference type="InterPro" id="IPR050696">
    <property type="entry name" value="FtsA/MreB"/>
</dbReference>
<dbReference type="PANTHER" id="PTHR32432">
    <property type="entry name" value="CELL DIVISION PROTEIN FTSA-RELATED"/>
    <property type="match status" value="1"/>
</dbReference>
<dbReference type="SUPFAM" id="SSF53067">
    <property type="entry name" value="Actin-like ATPase domain"/>
    <property type="match status" value="2"/>
</dbReference>
<dbReference type="Gene3D" id="3.30.1490.300">
    <property type="match status" value="1"/>
</dbReference>
<dbReference type="Proteomes" id="UP000034764">
    <property type="component" value="Unassembled WGS sequence"/>
</dbReference>
<dbReference type="Gene3D" id="3.30.420.40">
    <property type="match status" value="2"/>
</dbReference>
<accession>A0A0G0P6T3</accession>
<dbReference type="AlphaFoldDB" id="A0A0G0P6T3"/>
<evidence type="ECO:0000313" key="1">
    <source>
        <dbReference type="EMBL" id="KKR23959.1"/>
    </source>
</evidence>
<organism evidence="1 2">
    <name type="scientific">Candidatus Yanofskybacteria bacterium GW2011_GWD2_39_48</name>
    <dbReference type="NCBI Taxonomy" id="1619031"/>
    <lineage>
        <taxon>Bacteria</taxon>
        <taxon>Candidatus Yanofskyibacteriota</taxon>
    </lineage>
</organism>
<dbReference type="NCBIfam" id="TIGR01175">
    <property type="entry name" value="pilM"/>
    <property type="match status" value="1"/>
</dbReference>
<proteinExistence type="predicted"/>